<dbReference type="CDD" id="cd06588">
    <property type="entry name" value="PhnB_like"/>
    <property type="match status" value="1"/>
</dbReference>
<evidence type="ECO:0000259" key="1">
    <source>
        <dbReference type="Pfam" id="PF06983"/>
    </source>
</evidence>
<gene>
    <name evidence="2" type="ORF">GCM10023081_18300</name>
</gene>
<protein>
    <submittedName>
        <fullName evidence="2">VOC family protein</fullName>
    </submittedName>
</protein>
<comment type="caution">
    <text evidence="2">The sequence shown here is derived from an EMBL/GenBank/DDBJ whole genome shotgun (WGS) entry which is preliminary data.</text>
</comment>
<dbReference type="EMBL" id="BAABEO010000011">
    <property type="protein sequence ID" value="GAA3680520.1"/>
    <property type="molecule type" value="Genomic_DNA"/>
</dbReference>
<evidence type="ECO:0000313" key="3">
    <source>
        <dbReference type="Proteomes" id="UP001500752"/>
    </source>
</evidence>
<dbReference type="InterPro" id="IPR028973">
    <property type="entry name" value="PhnB-like"/>
</dbReference>
<dbReference type="Gene3D" id="3.10.180.10">
    <property type="entry name" value="2,3-Dihydroxybiphenyl 1,2-Dioxygenase, domain 1"/>
    <property type="match status" value="1"/>
</dbReference>
<reference evidence="3" key="1">
    <citation type="journal article" date="2019" name="Int. J. Syst. Evol. Microbiol.">
        <title>The Global Catalogue of Microorganisms (GCM) 10K type strain sequencing project: providing services to taxonomists for standard genome sequencing and annotation.</title>
        <authorList>
            <consortium name="The Broad Institute Genomics Platform"/>
            <consortium name="The Broad Institute Genome Sequencing Center for Infectious Disease"/>
            <person name="Wu L."/>
            <person name="Ma J."/>
        </authorList>
    </citation>
    <scope>NUCLEOTIDE SEQUENCE [LARGE SCALE GENOMIC DNA]</scope>
    <source>
        <strain evidence="3">JCM 30742</strain>
    </source>
</reference>
<keyword evidence="3" id="KW-1185">Reference proteome</keyword>
<dbReference type="Proteomes" id="UP001500752">
    <property type="component" value="Unassembled WGS sequence"/>
</dbReference>
<accession>A0ABP7C8N3</accession>
<evidence type="ECO:0000313" key="2">
    <source>
        <dbReference type="EMBL" id="GAA3680520.1"/>
    </source>
</evidence>
<dbReference type="PANTHER" id="PTHR33990">
    <property type="entry name" value="PROTEIN YJDN-RELATED"/>
    <property type="match status" value="1"/>
</dbReference>
<proteinExistence type="predicted"/>
<name>A0ABP7C8N3_9MICC</name>
<feature type="domain" description="PhnB-like" evidence="1">
    <location>
        <begin position="6"/>
        <end position="130"/>
    </location>
</feature>
<dbReference type="PANTHER" id="PTHR33990:SF1">
    <property type="entry name" value="PROTEIN YJDN"/>
    <property type="match status" value="1"/>
</dbReference>
<sequence>MTVALNPYLGFRDNARQAMEYYHQVFGGELTLTTFADFHASDDPAEAEKIMHGHLVAGPLVLMGSDTPNSMPYTAGSSISVLLSGDDEAALRGHWEKLAEEGTVDMPLEKAPWGDTFGMLTDKFGISWMVDISEAQD</sequence>
<dbReference type="Pfam" id="PF06983">
    <property type="entry name" value="3-dmu-9_3-mt"/>
    <property type="match status" value="1"/>
</dbReference>
<dbReference type="SUPFAM" id="SSF54593">
    <property type="entry name" value="Glyoxalase/Bleomycin resistance protein/Dihydroxybiphenyl dioxygenase"/>
    <property type="match status" value="1"/>
</dbReference>
<organism evidence="2 3">
    <name type="scientific">Arthrobacter ginkgonis</name>
    <dbReference type="NCBI Taxonomy" id="1630594"/>
    <lineage>
        <taxon>Bacteria</taxon>
        <taxon>Bacillati</taxon>
        <taxon>Actinomycetota</taxon>
        <taxon>Actinomycetes</taxon>
        <taxon>Micrococcales</taxon>
        <taxon>Micrococcaceae</taxon>
        <taxon>Arthrobacter</taxon>
    </lineage>
</organism>
<dbReference type="RefSeq" id="WP_345150212.1">
    <property type="nucleotide sequence ID" value="NZ_BAABEO010000011.1"/>
</dbReference>
<dbReference type="InterPro" id="IPR029068">
    <property type="entry name" value="Glyas_Bleomycin-R_OHBP_Dase"/>
</dbReference>